<dbReference type="RefSeq" id="WP_160802496.1">
    <property type="nucleotide sequence ID" value="NZ_WUUL01000012.1"/>
</dbReference>
<sequence length="159" mass="18503">MGKDELISLLSRQFKLVRTEFSYTQEEMAEKLGLSKKTLVQIEKGRQAASWMHVVALTALFEESVILQNALGGAPLEVVKTITHHHYGGEKPKTLGGKVWWVEKENSNGFIVQQNIITHHYRILDENYRRWYSSFDQVFIYTKFQELTGKEDNWIQTLN</sequence>
<dbReference type="Proteomes" id="UP000430692">
    <property type="component" value="Unassembled WGS sequence"/>
</dbReference>
<accession>A0A6I4W4A8</accession>
<dbReference type="Gene3D" id="1.10.260.40">
    <property type="entry name" value="lambda repressor-like DNA-binding domains"/>
    <property type="match status" value="1"/>
</dbReference>
<protein>
    <submittedName>
        <fullName evidence="2">Helix-turn-helix domain-containing protein</fullName>
    </submittedName>
</protein>
<evidence type="ECO:0000259" key="1">
    <source>
        <dbReference type="PROSITE" id="PS50943"/>
    </source>
</evidence>
<dbReference type="SMART" id="SM00530">
    <property type="entry name" value="HTH_XRE"/>
    <property type="match status" value="1"/>
</dbReference>
<keyword evidence="3" id="KW-1185">Reference proteome</keyword>
<evidence type="ECO:0000313" key="2">
    <source>
        <dbReference type="EMBL" id="MXQ55142.1"/>
    </source>
</evidence>
<proteinExistence type="predicted"/>
<dbReference type="GO" id="GO:0003677">
    <property type="term" value="F:DNA binding"/>
    <property type="evidence" value="ECO:0007669"/>
    <property type="project" value="InterPro"/>
</dbReference>
<dbReference type="EMBL" id="WUUL01000012">
    <property type="protein sequence ID" value="MXQ55142.1"/>
    <property type="molecule type" value="Genomic_DNA"/>
</dbReference>
<reference evidence="2 3" key="1">
    <citation type="submission" date="2019-12" db="EMBL/GenBank/DDBJ databases">
        <title>Whole-genome analyses of novel actinobacteria.</title>
        <authorList>
            <person name="Sahin N."/>
            <person name="Saygin H."/>
        </authorList>
    </citation>
    <scope>NUCLEOTIDE SEQUENCE [LARGE SCALE GENOMIC DNA]</scope>
    <source>
        <strain evidence="2 3">KC615</strain>
    </source>
</reference>
<organism evidence="2 3">
    <name type="scientific">Shimazuella alba</name>
    <dbReference type="NCBI Taxonomy" id="2690964"/>
    <lineage>
        <taxon>Bacteria</taxon>
        <taxon>Bacillati</taxon>
        <taxon>Bacillota</taxon>
        <taxon>Bacilli</taxon>
        <taxon>Bacillales</taxon>
        <taxon>Thermoactinomycetaceae</taxon>
        <taxon>Shimazuella</taxon>
    </lineage>
</organism>
<dbReference type="CDD" id="cd00093">
    <property type="entry name" value="HTH_XRE"/>
    <property type="match status" value="1"/>
</dbReference>
<gene>
    <name evidence="2" type="ORF">GSM42_15750</name>
</gene>
<dbReference type="PROSITE" id="PS50943">
    <property type="entry name" value="HTH_CROC1"/>
    <property type="match status" value="1"/>
</dbReference>
<dbReference type="Pfam" id="PF01381">
    <property type="entry name" value="HTH_3"/>
    <property type="match status" value="1"/>
</dbReference>
<dbReference type="SUPFAM" id="SSF47413">
    <property type="entry name" value="lambda repressor-like DNA-binding domains"/>
    <property type="match status" value="1"/>
</dbReference>
<dbReference type="InterPro" id="IPR001387">
    <property type="entry name" value="Cro/C1-type_HTH"/>
</dbReference>
<evidence type="ECO:0000313" key="3">
    <source>
        <dbReference type="Proteomes" id="UP000430692"/>
    </source>
</evidence>
<feature type="domain" description="HTH cro/C1-type" evidence="1">
    <location>
        <begin position="14"/>
        <end position="50"/>
    </location>
</feature>
<dbReference type="AlphaFoldDB" id="A0A6I4W4A8"/>
<name>A0A6I4W4A8_9BACL</name>
<dbReference type="InterPro" id="IPR010982">
    <property type="entry name" value="Lambda_DNA-bd_dom_sf"/>
</dbReference>
<comment type="caution">
    <text evidence="2">The sequence shown here is derived from an EMBL/GenBank/DDBJ whole genome shotgun (WGS) entry which is preliminary data.</text>
</comment>